<name>A0A485AB99_KLUCR</name>
<dbReference type="EMBL" id="CAADJD010000011">
    <property type="protein sequence ID" value="VFS58162.1"/>
    <property type="molecule type" value="Genomic_DNA"/>
</dbReference>
<proteinExistence type="predicted"/>
<keyword evidence="2" id="KW-1185">Reference proteome</keyword>
<organism evidence="1 2">
    <name type="scientific">Kluyvera cryocrescens</name>
    <name type="common">Kluyvera citrophila</name>
    <dbReference type="NCBI Taxonomy" id="580"/>
    <lineage>
        <taxon>Bacteria</taxon>
        <taxon>Pseudomonadati</taxon>
        <taxon>Pseudomonadota</taxon>
        <taxon>Gammaproteobacteria</taxon>
        <taxon>Enterobacterales</taxon>
        <taxon>Enterobacteriaceae</taxon>
        <taxon>Kluyvera</taxon>
    </lineage>
</organism>
<dbReference type="AlphaFoldDB" id="A0A485AB99"/>
<accession>A0A485AB99</accession>
<evidence type="ECO:0000313" key="1">
    <source>
        <dbReference type="EMBL" id="VFS58162.1"/>
    </source>
</evidence>
<gene>
    <name evidence="1" type="ORF">NCTC12993_00944</name>
</gene>
<protein>
    <submittedName>
        <fullName evidence="1">Uncharacterized protein</fullName>
    </submittedName>
</protein>
<evidence type="ECO:0000313" key="2">
    <source>
        <dbReference type="Proteomes" id="UP000401081"/>
    </source>
</evidence>
<sequence>MRNQRGRLITWGAVFYAYPASADAPCGNGKIKLILNQDHACVLHCDERGLRIEQIFGQNKTAQRTLKHGGNHGDDA</sequence>
<reference evidence="1 2" key="1">
    <citation type="submission" date="2019-03" db="EMBL/GenBank/DDBJ databases">
        <authorList>
            <consortium name="Pathogen Informatics"/>
        </authorList>
    </citation>
    <scope>NUCLEOTIDE SEQUENCE [LARGE SCALE GENOMIC DNA]</scope>
    <source>
        <strain evidence="1 2">NCTC12993</strain>
    </source>
</reference>
<dbReference type="Proteomes" id="UP000401081">
    <property type="component" value="Unassembled WGS sequence"/>
</dbReference>